<evidence type="ECO:0008006" key="4">
    <source>
        <dbReference type="Google" id="ProtNLM"/>
    </source>
</evidence>
<keyword evidence="3" id="KW-1185">Reference proteome</keyword>
<evidence type="ECO:0000313" key="2">
    <source>
        <dbReference type="EMBL" id="GAA2343217.1"/>
    </source>
</evidence>
<evidence type="ECO:0000313" key="3">
    <source>
        <dbReference type="Proteomes" id="UP001500253"/>
    </source>
</evidence>
<dbReference type="EMBL" id="BAAASD010000010">
    <property type="protein sequence ID" value="GAA2343217.1"/>
    <property type="molecule type" value="Genomic_DNA"/>
</dbReference>
<dbReference type="Proteomes" id="UP001500253">
    <property type="component" value="Unassembled WGS sequence"/>
</dbReference>
<name>A0ABP5T3R0_9ACTN</name>
<gene>
    <name evidence="2" type="ORF">GCM10010246_30890</name>
</gene>
<reference evidence="3" key="1">
    <citation type="journal article" date="2019" name="Int. J. Syst. Evol. Microbiol.">
        <title>The Global Catalogue of Microorganisms (GCM) 10K type strain sequencing project: providing services to taxonomists for standard genome sequencing and annotation.</title>
        <authorList>
            <consortium name="The Broad Institute Genomics Platform"/>
            <consortium name="The Broad Institute Genome Sequencing Center for Infectious Disease"/>
            <person name="Wu L."/>
            <person name="Ma J."/>
        </authorList>
    </citation>
    <scope>NUCLEOTIDE SEQUENCE [LARGE SCALE GENOMIC DNA]</scope>
    <source>
        <strain evidence="3">JCM 4316</strain>
    </source>
</reference>
<organism evidence="2 3">
    <name type="scientific">Streptomyces cuspidosporus</name>
    <dbReference type="NCBI Taxonomy" id="66882"/>
    <lineage>
        <taxon>Bacteria</taxon>
        <taxon>Bacillati</taxon>
        <taxon>Actinomycetota</taxon>
        <taxon>Actinomycetes</taxon>
        <taxon>Kitasatosporales</taxon>
        <taxon>Streptomycetaceae</taxon>
        <taxon>Streptomyces</taxon>
    </lineage>
</organism>
<sequence>MALNGPALNGLRGAGWLTRRRLWGLGAAVLALAALAGAIVWMAGSDDRALDAACDGVLPAKDVRAVLGDGDISVSNRTEGTFDAEAKSTNTLAVRCEVTADGKGSVRVTIAGAPRPRTGYGIAGLYTSVPGGDTIAVPLGHGWSGLFGTENVRQGDSEDGEATTAVLLDCAKGGSSLLITVETKLGGVTLDDPAARPDFVRTATATAKAANDHWGCGARLGTPVRTVGLPVNEDEYEPLLGAKGTCAGVPTAARSSVSTARETARDRAPRETCALGARDGSPRYRLDAYYGPYAEQARAEYADAPTQDGPAPADKPAGRLGRSAYWATAACPDGAEDALFLVRADGTEDNTRRRPDLSYERTALKAFAERSARGHGCGAPVTPKGG</sequence>
<protein>
    <recommendedName>
        <fullName evidence="4">Aromatic ring-opening dioxygenase LigA</fullName>
    </recommendedName>
</protein>
<keyword evidence="1" id="KW-0812">Transmembrane</keyword>
<dbReference type="RefSeq" id="WP_346175027.1">
    <property type="nucleotide sequence ID" value="NZ_BAAASD010000010.1"/>
</dbReference>
<feature type="transmembrane region" description="Helical" evidence="1">
    <location>
        <begin position="22"/>
        <end position="44"/>
    </location>
</feature>
<evidence type="ECO:0000256" key="1">
    <source>
        <dbReference type="SAM" id="Phobius"/>
    </source>
</evidence>
<accession>A0ABP5T3R0</accession>
<keyword evidence="1" id="KW-0472">Membrane</keyword>
<proteinExistence type="predicted"/>
<comment type="caution">
    <text evidence="2">The sequence shown here is derived from an EMBL/GenBank/DDBJ whole genome shotgun (WGS) entry which is preliminary data.</text>
</comment>
<keyword evidence="1" id="KW-1133">Transmembrane helix</keyword>